<reference evidence="1 2" key="1">
    <citation type="submission" date="2018-07" db="EMBL/GenBank/DDBJ databases">
        <title>Genomic Encyclopedia of Type Strains, Phase IV (KMG-IV): sequencing the most valuable type-strain genomes for metagenomic binning, comparative biology and taxonomic classification.</title>
        <authorList>
            <person name="Goeker M."/>
        </authorList>
    </citation>
    <scope>NUCLEOTIDE SEQUENCE [LARGE SCALE GENOMIC DNA]</scope>
    <source>
        <strain evidence="1 2">DSM 21634</strain>
    </source>
</reference>
<dbReference type="EMBL" id="QPJK01000005">
    <property type="protein sequence ID" value="RCW70413.1"/>
    <property type="molecule type" value="Genomic_DNA"/>
</dbReference>
<comment type="caution">
    <text evidence="1">The sequence shown here is derived from an EMBL/GenBank/DDBJ whole genome shotgun (WGS) entry which is preliminary data.</text>
</comment>
<evidence type="ECO:0000313" key="1">
    <source>
        <dbReference type="EMBL" id="RCW70413.1"/>
    </source>
</evidence>
<keyword evidence="2" id="KW-1185">Reference proteome</keyword>
<dbReference type="AlphaFoldDB" id="A0A368XR10"/>
<proteinExistence type="predicted"/>
<protein>
    <submittedName>
        <fullName evidence="1">Uncharacterized protein DUF2845</fullName>
    </submittedName>
</protein>
<accession>A0A368XR10</accession>
<dbReference type="Proteomes" id="UP000252884">
    <property type="component" value="Unassembled WGS sequence"/>
</dbReference>
<organism evidence="1 2">
    <name type="scientific">Pseudorhodoferax soli</name>
    <dbReference type="NCBI Taxonomy" id="545864"/>
    <lineage>
        <taxon>Bacteria</taxon>
        <taxon>Pseudomonadati</taxon>
        <taxon>Pseudomonadota</taxon>
        <taxon>Betaproteobacteria</taxon>
        <taxon>Burkholderiales</taxon>
        <taxon>Comamonadaceae</taxon>
    </lineage>
</organism>
<evidence type="ECO:0000313" key="2">
    <source>
        <dbReference type="Proteomes" id="UP000252884"/>
    </source>
</evidence>
<sequence length="141" mass="15320">MLVAMPCPHTPRLHIARLHIPRPVRLAVAWCCLAAATLAAPDAEASQSLRCDGQLVGKGDSPVALLHKCGEPVYRQPVCVPMLQLGWIVLPYRSDGPGAVLANQCVPMEEWTYDRGPGNFLGIVRLYNGAIESVRDGARLR</sequence>
<name>A0A368XR10_9BURK</name>
<dbReference type="Pfam" id="PF11006">
    <property type="entry name" value="DUF2845"/>
    <property type="match status" value="1"/>
</dbReference>
<gene>
    <name evidence="1" type="ORF">DES41_105356</name>
</gene>
<dbReference type="InterPro" id="IPR021268">
    <property type="entry name" value="DUF2845"/>
</dbReference>